<name>K1PQU6_MAGGI</name>
<evidence type="ECO:0000313" key="1">
    <source>
        <dbReference type="EMBL" id="EKC21219.1"/>
    </source>
</evidence>
<dbReference type="HOGENOM" id="CLU_2322645_0_0_1"/>
<accession>K1PQU6</accession>
<dbReference type="AlphaFoldDB" id="K1PQU6"/>
<protein>
    <submittedName>
        <fullName evidence="1">Uncharacterized protein</fullName>
    </submittedName>
</protein>
<organism evidence="1">
    <name type="scientific">Magallana gigas</name>
    <name type="common">Pacific oyster</name>
    <name type="synonym">Crassostrea gigas</name>
    <dbReference type="NCBI Taxonomy" id="29159"/>
    <lineage>
        <taxon>Eukaryota</taxon>
        <taxon>Metazoa</taxon>
        <taxon>Spiralia</taxon>
        <taxon>Lophotrochozoa</taxon>
        <taxon>Mollusca</taxon>
        <taxon>Bivalvia</taxon>
        <taxon>Autobranchia</taxon>
        <taxon>Pteriomorphia</taxon>
        <taxon>Ostreida</taxon>
        <taxon>Ostreoidea</taxon>
        <taxon>Ostreidae</taxon>
        <taxon>Magallana</taxon>
    </lineage>
</organism>
<reference evidence="1" key="1">
    <citation type="journal article" date="2012" name="Nature">
        <title>The oyster genome reveals stress adaptation and complexity of shell formation.</title>
        <authorList>
            <person name="Zhang G."/>
            <person name="Fang X."/>
            <person name="Guo X."/>
            <person name="Li L."/>
            <person name="Luo R."/>
            <person name="Xu F."/>
            <person name="Yang P."/>
            <person name="Zhang L."/>
            <person name="Wang X."/>
            <person name="Qi H."/>
            <person name="Xiong Z."/>
            <person name="Que H."/>
            <person name="Xie Y."/>
            <person name="Holland P.W."/>
            <person name="Paps J."/>
            <person name="Zhu Y."/>
            <person name="Wu F."/>
            <person name="Chen Y."/>
            <person name="Wang J."/>
            <person name="Peng C."/>
            <person name="Meng J."/>
            <person name="Yang L."/>
            <person name="Liu J."/>
            <person name="Wen B."/>
            <person name="Zhang N."/>
            <person name="Huang Z."/>
            <person name="Zhu Q."/>
            <person name="Feng Y."/>
            <person name="Mount A."/>
            <person name="Hedgecock D."/>
            <person name="Xu Z."/>
            <person name="Liu Y."/>
            <person name="Domazet-Loso T."/>
            <person name="Du Y."/>
            <person name="Sun X."/>
            <person name="Zhang S."/>
            <person name="Liu B."/>
            <person name="Cheng P."/>
            <person name="Jiang X."/>
            <person name="Li J."/>
            <person name="Fan D."/>
            <person name="Wang W."/>
            <person name="Fu W."/>
            <person name="Wang T."/>
            <person name="Wang B."/>
            <person name="Zhang J."/>
            <person name="Peng Z."/>
            <person name="Li Y."/>
            <person name="Li N."/>
            <person name="Wang J."/>
            <person name="Chen M."/>
            <person name="He Y."/>
            <person name="Tan F."/>
            <person name="Song X."/>
            <person name="Zheng Q."/>
            <person name="Huang R."/>
            <person name="Yang H."/>
            <person name="Du X."/>
            <person name="Chen L."/>
            <person name="Yang M."/>
            <person name="Gaffney P.M."/>
            <person name="Wang S."/>
            <person name="Luo L."/>
            <person name="She Z."/>
            <person name="Ming Y."/>
            <person name="Huang W."/>
            <person name="Zhang S."/>
            <person name="Huang B."/>
            <person name="Zhang Y."/>
            <person name="Qu T."/>
            <person name="Ni P."/>
            <person name="Miao G."/>
            <person name="Wang J."/>
            <person name="Wang Q."/>
            <person name="Steinberg C.E."/>
            <person name="Wang H."/>
            <person name="Li N."/>
            <person name="Qian L."/>
            <person name="Zhang G."/>
            <person name="Li Y."/>
            <person name="Yang H."/>
            <person name="Liu X."/>
            <person name="Wang J."/>
            <person name="Yin Y."/>
            <person name="Wang J."/>
        </authorList>
    </citation>
    <scope>NUCLEOTIDE SEQUENCE [LARGE SCALE GENOMIC DNA]</scope>
    <source>
        <strain evidence="1">05x7-T-G4-1.051#20</strain>
    </source>
</reference>
<dbReference type="InParanoid" id="K1PQU6"/>
<proteinExistence type="predicted"/>
<dbReference type="EMBL" id="JH817297">
    <property type="protein sequence ID" value="EKC21219.1"/>
    <property type="molecule type" value="Genomic_DNA"/>
</dbReference>
<gene>
    <name evidence="1" type="ORF">CGI_10004305</name>
</gene>
<sequence length="99" mass="11043">MTSNEIVESLVLSTCLSVACLVLETVHTKSMPTCIELTERQKHHMPVMKTHKFHPIKSANRDKCIHNLVTHGPGYFEMVKEGGAGLYVASCRTGDYIIQ</sequence>